<reference evidence="1 2" key="1">
    <citation type="journal article" date="2019" name="Emerg. Microbes Infect.">
        <title>Comprehensive subspecies identification of 175 nontuberculous mycobacteria species based on 7547 genomic profiles.</title>
        <authorList>
            <person name="Matsumoto Y."/>
            <person name="Kinjo T."/>
            <person name="Motooka D."/>
            <person name="Nabeya D."/>
            <person name="Jung N."/>
            <person name="Uechi K."/>
            <person name="Horii T."/>
            <person name="Iida T."/>
            <person name="Fujita J."/>
            <person name="Nakamura S."/>
        </authorList>
    </citation>
    <scope>NUCLEOTIDE SEQUENCE [LARGE SCALE GENOMIC DNA]</scope>
    <source>
        <strain evidence="1 2">JCM 30275</strain>
    </source>
</reference>
<dbReference type="AlphaFoldDB" id="A0A6N4W4W3"/>
<name>A0A6N4W4W3_9MYCO</name>
<dbReference type="KEGG" id="many:MANY_10520"/>
<dbReference type="RefSeq" id="WP_163803285.1">
    <property type="nucleotide sequence ID" value="NZ_AP022620.1"/>
</dbReference>
<accession>A0A6N4W4W3</accession>
<evidence type="ECO:0000313" key="2">
    <source>
        <dbReference type="Proteomes" id="UP000467249"/>
    </source>
</evidence>
<dbReference type="EMBL" id="AP022620">
    <property type="protein sequence ID" value="BBZ75715.1"/>
    <property type="molecule type" value="Genomic_DNA"/>
</dbReference>
<gene>
    <name evidence="1" type="ORF">MANY_10520</name>
</gene>
<protein>
    <submittedName>
        <fullName evidence="1">Uncharacterized protein</fullName>
    </submittedName>
</protein>
<dbReference type="Proteomes" id="UP000467249">
    <property type="component" value="Chromosome"/>
</dbReference>
<evidence type="ECO:0000313" key="1">
    <source>
        <dbReference type="EMBL" id="BBZ75715.1"/>
    </source>
</evidence>
<proteinExistence type="predicted"/>
<organism evidence="1 2">
    <name type="scientific">Mycolicibacterium anyangense</name>
    <dbReference type="NCBI Taxonomy" id="1431246"/>
    <lineage>
        <taxon>Bacteria</taxon>
        <taxon>Bacillati</taxon>
        <taxon>Actinomycetota</taxon>
        <taxon>Actinomycetes</taxon>
        <taxon>Mycobacteriales</taxon>
        <taxon>Mycobacteriaceae</taxon>
        <taxon>Mycolicibacterium</taxon>
    </lineage>
</organism>
<keyword evidence="2" id="KW-1185">Reference proteome</keyword>
<sequence>MTSFTGHRYCRLDVVPLTGGSLTVTHVLFVAAPHASARALAESMLNCFGINAAAVAGARHYTAQTESAAVGLPLGVDYHAFHGSDLPARVSAVSVSGSYLRKVRDEFAHVPELASYLFGTTHLVRVAHEPTEVAADAADEAITRFSRHHRVRRLQAEKLPS</sequence>